<evidence type="ECO:0000259" key="1">
    <source>
        <dbReference type="Pfam" id="PF00535"/>
    </source>
</evidence>
<comment type="caution">
    <text evidence="2">The sequence shown here is derived from an EMBL/GenBank/DDBJ whole genome shotgun (WGS) entry which is preliminary data.</text>
</comment>
<gene>
    <name evidence="2" type="ORF">GCM10009754_35160</name>
</gene>
<dbReference type="InterPro" id="IPR029044">
    <property type="entry name" value="Nucleotide-diphossugar_trans"/>
</dbReference>
<dbReference type="RefSeq" id="WP_344419284.1">
    <property type="nucleotide sequence ID" value="NZ_BAAANN010000013.1"/>
</dbReference>
<dbReference type="SUPFAM" id="SSF53448">
    <property type="entry name" value="Nucleotide-diphospho-sugar transferases"/>
    <property type="match status" value="1"/>
</dbReference>
<dbReference type="CDD" id="cd00761">
    <property type="entry name" value="Glyco_tranf_GTA_type"/>
    <property type="match status" value="1"/>
</dbReference>
<keyword evidence="3" id="KW-1185">Reference proteome</keyword>
<dbReference type="PANTHER" id="PTHR43685:SF2">
    <property type="entry name" value="GLYCOSYLTRANSFERASE 2-LIKE DOMAIN-CONTAINING PROTEIN"/>
    <property type="match status" value="1"/>
</dbReference>
<evidence type="ECO:0000313" key="3">
    <source>
        <dbReference type="Proteomes" id="UP001501116"/>
    </source>
</evidence>
<proteinExistence type="predicted"/>
<dbReference type="Pfam" id="PF00535">
    <property type="entry name" value="Glycos_transf_2"/>
    <property type="match status" value="1"/>
</dbReference>
<dbReference type="Proteomes" id="UP001501116">
    <property type="component" value="Unassembled WGS sequence"/>
</dbReference>
<dbReference type="InterPro" id="IPR001173">
    <property type="entry name" value="Glyco_trans_2-like"/>
</dbReference>
<dbReference type="Gene3D" id="3.90.550.10">
    <property type="entry name" value="Spore Coat Polysaccharide Biosynthesis Protein SpsA, Chain A"/>
    <property type="match status" value="1"/>
</dbReference>
<dbReference type="PANTHER" id="PTHR43685">
    <property type="entry name" value="GLYCOSYLTRANSFERASE"/>
    <property type="match status" value="1"/>
</dbReference>
<evidence type="ECO:0000313" key="2">
    <source>
        <dbReference type="EMBL" id="GAA1961254.1"/>
    </source>
</evidence>
<name>A0ABP5CBE7_9PSEU</name>
<dbReference type="EMBL" id="BAAANN010000013">
    <property type="protein sequence ID" value="GAA1961254.1"/>
    <property type="molecule type" value="Genomic_DNA"/>
</dbReference>
<accession>A0ABP5CBE7</accession>
<dbReference type="InterPro" id="IPR050834">
    <property type="entry name" value="Glycosyltransf_2"/>
</dbReference>
<feature type="domain" description="Glycosyltransferase 2-like" evidence="1">
    <location>
        <begin position="4"/>
        <end position="174"/>
    </location>
</feature>
<organism evidence="2 3">
    <name type="scientific">Amycolatopsis minnesotensis</name>
    <dbReference type="NCBI Taxonomy" id="337894"/>
    <lineage>
        <taxon>Bacteria</taxon>
        <taxon>Bacillati</taxon>
        <taxon>Actinomycetota</taxon>
        <taxon>Actinomycetes</taxon>
        <taxon>Pseudonocardiales</taxon>
        <taxon>Pseudonocardiaceae</taxon>
        <taxon>Amycolatopsis</taxon>
    </lineage>
</organism>
<reference evidence="3" key="1">
    <citation type="journal article" date="2019" name="Int. J. Syst. Evol. Microbiol.">
        <title>The Global Catalogue of Microorganisms (GCM) 10K type strain sequencing project: providing services to taxonomists for standard genome sequencing and annotation.</title>
        <authorList>
            <consortium name="The Broad Institute Genomics Platform"/>
            <consortium name="The Broad Institute Genome Sequencing Center for Infectious Disease"/>
            <person name="Wu L."/>
            <person name="Ma J."/>
        </authorList>
    </citation>
    <scope>NUCLEOTIDE SEQUENCE [LARGE SCALE GENOMIC DNA]</scope>
    <source>
        <strain evidence="3">JCM 14545</strain>
    </source>
</reference>
<sequence length="305" mass="33830">MTASIVIPAYDVRPAYLAEAVESCLAQTFRGELELVVVDDGSGARSHRAYREIVRKARRAVPVRLVRVRGNRGLATARNVGIGAATGEVVVLLDADDLLAPRCVELAHAALDRSGLDLVYTDHEKRSADLSEVRHVRRKALFQRLLEQYAGTPSDPMLHATFLIHCHAFRRDALPASPFDPSYLVGDEVKLHATLSRDRPLRIGHLPEVLYHYRDNPDGICHSSLYPRLIRSIETILAAEMAHRLGEPVRTGRIGRCARTHAALYRHTTESGAVVEAPYLDYATQSIMDTSGLATPDFEFSPERP</sequence>
<protein>
    <recommendedName>
        <fullName evidence="1">Glycosyltransferase 2-like domain-containing protein</fullName>
    </recommendedName>
</protein>